<evidence type="ECO:0000259" key="4">
    <source>
        <dbReference type="Pfam" id="PF05193"/>
    </source>
</evidence>
<evidence type="ECO:0000256" key="1">
    <source>
        <dbReference type="ARBA" id="ARBA00007261"/>
    </source>
</evidence>
<proteinExistence type="inferred from homology"/>
<comment type="similarity">
    <text evidence="1">Belongs to the peptidase M16 family.</text>
</comment>
<gene>
    <name evidence="5" type="ORF">GCM10007414_10430</name>
</gene>
<organism evidence="5 6">
    <name type="scientific">Agarivorans gilvus</name>
    <dbReference type="NCBI Taxonomy" id="680279"/>
    <lineage>
        <taxon>Bacteria</taxon>
        <taxon>Pseudomonadati</taxon>
        <taxon>Pseudomonadota</taxon>
        <taxon>Gammaproteobacteria</taxon>
        <taxon>Alteromonadales</taxon>
        <taxon>Alteromonadaceae</taxon>
        <taxon>Agarivorans</taxon>
    </lineage>
</organism>
<protein>
    <submittedName>
        <fullName evidence="5">Peptidase M16</fullName>
    </submittedName>
</protein>
<accession>A0ABQ1HYH1</accession>
<dbReference type="InterPro" id="IPR050361">
    <property type="entry name" value="MPP/UQCRC_Complex"/>
</dbReference>
<dbReference type="InterPro" id="IPR011249">
    <property type="entry name" value="Metalloenz_LuxS/M16"/>
</dbReference>
<evidence type="ECO:0000256" key="2">
    <source>
        <dbReference type="SAM" id="SignalP"/>
    </source>
</evidence>
<name>A0ABQ1HYH1_9ALTE</name>
<keyword evidence="2" id="KW-0732">Signal</keyword>
<dbReference type="PANTHER" id="PTHR11851:SF49">
    <property type="entry name" value="MITOCHONDRIAL-PROCESSING PEPTIDASE SUBUNIT ALPHA"/>
    <property type="match status" value="1"/>
</dbReference>
<dbReference type="InterPro" id="IPR007863">
    <property type="entry name" value="Peptidase_M16_C"/>
</dbReference>
<feature type="domain" description="Peptidase M16 N-terminal" evidence="3">
    <location>
        <begin position="533"/>
        <end position="647"/>
    </location>
</feature>
<dbReference type="Pfam" id="PF05193">
    <property type="entry name" value="Peptidase_M16_C"/>
    <property type="match status" value="2"/>
</dbReference>
<dbReference type="Gene3D" id="3.30.830.10">
    <property type="entry name" value="Metalloenzyme, LuxS/M16 peptidase-like"/>
    <property type="match status" value="4"/>
</dbReference>
<keyword evidence="6" id="KW-1185">Reference proteome</keyword>
<dbReference type="RefSeq" id="WP_083481742.1">
    <property type="nucleotide sequence ID" value="NZ_BMDY01000005.1"/>
</dbReference>
<dbReference type="PANTHER" id="PTHR11851">
    <property type="entry name" value="METALLOPROTEASE"/>
    <property type="match status" value="1"/>
</dbReference>
<dbReference type="SUPFAM" id="SSF63411">
    <property type="entry name" value="LuxS/MPP-like metallohydrolase"/>
    <property type="match status" value="4"/>
</dbReference>
<dbReference type="Proteomes" id="UP000651977">
    <property type="component" value="Unassembled WGS sequence"/>
</dbReference>
<reference evidence="6" key="1">
    <citation type="journal article" date="2019" name="Int. J. Syst. Evol. Microbiol.">
        <title>The Global Catalogue of Microorganisms (GCM) 10K type strain sequencing project: providing services to taxonomists for standard genome sequencing and annotation.</title>
        <authorList>
            <consortium name="The Broad Institute Genomics Platform"/>
            <consortium name="The Broad Institute Genome Sequencing Center for Infectious Disease"/>
            <person name="Wu L."/>
            <person name="Ma J."/>
        </authorList>
    </citation>
    <scope>NUCLEOTIDE SEQUENCE [LARGE SCALE GENOMIC DNA]</scope>
    <source>
        <strain evidence="6">CGMCC 1.10131</strain>
    </source>
</reference>
<comment type="caution">
    <text evidence="5">The sequence shown here is derived from an EMBL/GenBank/DDBJ whole genome shotgun (WGS) entry which is preliminary data.</text>
</comment>
<feature type="chain" id="PRO_5046299030" evidence="2">
    <location>
        <begin position="24"/>
        <end position="949"/>
    </location>
</feature>
<dbReference type="Pfam" id="PF00675">
    <property type="entry name" value="Peptidase_M16"/>
    <property type="match status" value="2"/>
</dbReference>
<sequence>MGLKWFSLLGVLALAACAYVTPANEPSLPSGIRLVEQVEANGSELQIGYKKYRLANGLTVLLYQDQSAPLVHVDVTYHVGSSREQQGKSGFAHFFEHMMFQGSKHVGDQEHFRIINEAGGTMNGSTTQDRTNYYQTVPANQLEKVLWLEADRMGFLLDAVSQKKFEIQRDTVKNERAQRVDNAPYGLLSERVGEALYPRDHPYSWQPIGYVEDLNRVDVNDLKAFFLRWYGPNNAVLSIGGDIDQAQTLEWVNKYFGTIPSGPEVPKVTPRPAQLTQTRYISLEDRVHIPLLYITYPTVYAGAEDEVALDMFSEILGGGKSSLLHQSLVESGKALSAGSSHYCREMACTLAIYVRANPQSGLTLAELMKDVDQAIDDFAARGVSQADLQRVRSSLKASTIYSLESVADVVTQLAYGETFFGDPLFIRQVLAQFDKVNEQQVQQAYRHYILNKPRVVMSVVPKGQRQLLAANDNYQPTPRQLPEASSVSPAELAIPQIEDDFDRSVEPPSGPPPTVKLPALWQAQLSNGLQILATSEQATPTVTLQFSLPGGSLSEPPGKEGLAKLTGQILMQSSLQTKAADLADQLAELGTSMSFSAGLYSQTISLTSLSENLAQSLAVLQQRLLSPAFDEQEFEREKARLLQSIEQKFNQPSWLASIASQRLIYGENSRLATSSYGTRESVASLTLADVKQFWKSHYRPQGSQLVVVSNLEQTEVLAALAPLQEQWRGEAQARPQFVPRDSAKGHTIYLVDKPGAVQSVLRIGRIAMPYDASGEYFKANLMNFNFGGNFNSRINMNLREDKGFTYGVNSGFSGFRDSGSFMISTDVRQDATADAIKQLLSELETYAKTGPNQDELAYMRNAVSQQEALAYATPAQKASFLMQMLQFDLAPEFVAEQNQIIATISQSELAQLAAKYLSPEQMIIVVVGDKQSLLPQLQRLALPLQEIAL</sequence>
<feature type="domain" description="Peptidase M16 C-terminal" evidence="4">
    <location>
        <begin position="684"/>
        <end position="862"/>
    </location>
</feature>
<feature type="domain" description="Peptidase M16 C-terminal" evidence="4">
    <location>
        <begin position="217"/>
        <end position="395"/>
    </location>
</feature>
<feature type="domain" description="Peptidase M16 N-terminal" evidence="3">
    <location>
        <begin position="60"/>
        <end position="193"/>
    </location>
</feature>
<dbReference type="EMBL" id="BMDY01000005">
    <property type="protein sequence ID" value="GGA99325.1"/>
    <property type="molecule type" value="Genomic_DNA"/>
</dbReference>
<evidence type="ECO:0000313" key="5">
    <source>
        <dbReference type="EMBL" id="GGA99325.1"/>
    </source>
</evidence>
<evidence type="ECO:0000313" key="6">
    <source>
        <dbReference type="Proteomes" id="UP000651977"/>
    </source>
</evidence>
<feature type="signal peptide" evidence="2">
    <location>
        <begin position="1"/>
        <end position="23"/>
    </location>
</feature>
<dbReference type="InterPro" id="IPR011765">
    <property type="entry name" value="Pept_M16_N"/>
</dbReference>
<evidence type="ECO:0000259" key="3">
    <source>
        <dbReference type="Pfam" id="PF00675"/>
    </source>
</evidence>
<dbReference type="PROSITE" id="PS51257">
    <property type="entry name" value="PROKAR_LIPOPROTEIN"/>
    <property type="match status" value="1"/>
</dbReference>